<dbReference type="RefSeq" id="WP_143070669.1">
    <property type="nucleotide sequence ID" value="NZ_FOKU01000002.1"/>
</dbReference>
<organism evidence="3 4">
    <name type="scientific">Flagellimonas taeanensis</name>
    <dbReference type="NCBI Taxonomy" id="1005926"/>
    <lineage>
        <taxon>Bacteria</taxon>
        <taxon>Pseudomonadati</taxon>
        <taxon>Bacteroidota</taxon>
        <taxon>Flavobacteriia</taxon>
        <taxon>Flavobacteriales</taxon>
        <taxon>Flavobacteriaceae</taxon>
        <taxon>Flagellimonas</taxon>
    </lineage>
</organism>
<dbReference type="EMBL" id="FRAT01000002">
    <property type="protein sequence ID" value="SHK33896.1"/>
    <property type="molecule type" value="Genomic_DNA"/>
</dbReference>
<dbReference type="Proteomes" id="UP000184031">
    <property type="component" value="Unassembled WGS sequence"/>
</dbReference>
<name>A0A1M6RN78_9FLAO</name>
<evidence type="ECO:0000313" key="4">
    <source>
        <dbReference type="Proteomes" id="UP000184031"/>
    </source>
</evidence>
<dbReference type="EMBL" id="FOKU01000002">
    <property type="protein sequence ID" value="SFB76108.1"/>
    <property type="molecule type" value="Genomic_DNA"/>
</dbReference>
<keyword evidence="5" id="KW-1185">Reference proteome</keyword>
<protein>
    <recommendedName>
        <fullName evidence="6">DUF4760 domain-containing protein</fullName>
    </recommendedName>
</protein>
<accession>A0A1M6RN78</accession>
<sequence length="166" mass="19838">MELMDFLSGIGGFLIAAITIYLTVRHFMTSKTISYIERMNTGEMAQIRAEIDQWMSSDKTDAEKCELAERDKELSAKLMMWINIFTEIGISYKQRIIRRKLTRELFYPMVPNYWRDLLFYINHKRGKGHAIGYYFEYLAHEVRKMEGKNRSNLFKRYAYMKGKDQQ</sequence>
<dbReference type="STRING" id="1055723.SAMN05216293_0827"/>
<dbReference type="Pfam" id="PF15956">
    <property type="entry name" value="DUF4760"/>
    <property type="match status" value="1"/>
</dbReference>
<dbReference type="Proteomes" id="UP000198940">
    <property type="component" value="Unassembled WGS sequence"/>
</dbReference>
<keyword evidence="1" id="KW-1133">Transmembrane helix</keyword>
<dbReference type="AlphaFoldDB" id="A0A1M6RN78"/>
<evidence type="ECO:0000256" key="1">
    <source>
        <dbReference type="SAM" id="Phobius"/>
    </source>
</evidence>
<feature type="transmembrane region" description="Helical" evidence="1">
    <location>
        <begin position="6"/>
        <end position="24"/>
    </location>
</feature>
<evidence type="ECO:0008006" key="6">
    <source>
        <dbReference type="Google" id="ProtNLM"/>
    </source>
</evidence>
<reference evidence="3 4" key="1">
    <citation type="submission" date="2016-11" db="EMBL/GenBank/DDBJ databases">
        <authorList>
            <person name="Varghese N."/>
            <person name="Submissions S."/>
        </authorList>
    </citation>
    <scope>NUCLEOTIDE SEQUENCE [LARGE SCALE GENOMIC DNA]</scope>
    <source>
        <strain evidence="3 4">CGMCC 1.12174</strain>
        <strain evidence="2 5">DSM 26351</strain>
    </source>
</reference>
<comment type="caution">
    <text evidence="3">The sequence shown here is derived from an EMBL/GenBank/DDBJ whole genome shotgun (WGS) entry which is preliminary data.</text>
</comment>
<evidence type="ECO:0000313" key="2">
    <source>
        <dbReference type="EMBL" id="SFB76108.1"/>
    </source>
</evidence>
<gene>
    <name evidence="2" type="ORF">SAMN04487891_102150</name>
    <name evidence="3" type="ORF">SAMN05216293_0827</name>
</gene>
<keyword evidence="1" id="KW-0472">Membrane</keyword>
<evidence type="ECO:0000313" key="3">
    <source>
        <dbReference type="EMBL" id="SHK33896.1"/>
    </source>
</evidence>
<dbReference type="InterPro" id="IPR031876">
    <property type="entry name" value="DUF4760"/>
</dbReference>
<evidence type="ECO:0000313" key="5">
    <source>
        <dbReference type="Proteomes" id="UP000198940"/>
    </source>
</evidence>
<dbReference type="OrthoDB" id="1428689at2"/>
<proteinExistence type="predicted"/>
<keyword evidence="1" id="KW-0812">Transmembrane</keyword>